<comment type="similarity">
    <text evidence="1">Belongs to the clavaminate synthase family.</text>
</comment>
<protein>
    <submittedName>
        <fullName evidence="8">Clavaminate synthase</fullName>
    </submittedName>
</protein>
<dbReference type="KEGG" id="aare:D3093_34145"/>
<keyword evidence="2 6" id="KW-0479">Metal-binding</keyword>
<accession>A0A4D8PSG2</accession>
<keyword evidence="3" id="KW-0560">Oxidoreductase</keyword>
<evidence type="ECO:0000256" key="5">
    <source>
        <dbReference type="PIRSR" id="PIRSR019543-1"/>
    </source>
</evidence>
<keyword evidence="8" id="KW-0614">Plasmid</keyword>
<feature type="binding site" evidence="6">
    <location>
        <position position="147"/>
    </location>
    <ligand>
        <name>Fe cation</name>
        <dbReference type="ChEBI" id="CHEBI:24875"/>
    </ligand>
</feature>
<organism evidence="8 9">
    <name type="scientific">Azospirillum argentinense</name>
    <dbReference type="NCBI Taxonomy" id="2970906"/>
    <lineage>
        <taxon>Bacteria</taxon>
        <taxon>Pseudomonadati</taxon>
        <taxon>Pseudomonadota</taxon>
        <taxon>Alphaproteobacteria</taxon>
        <taxon>Rhodospirillales</taxon>
        <taxon>Azospirillaceae</taxon>
        <taxon>Azospirillum</taxon>
    </lineage>
</organism>
<evidence type="ECO:0000256" key="3">
    <source>
        <dbReference type="ARBA" id="ARBA00023002"/>
    </source>
</evidence>
<feature type="binding site" evidence="5">
    <location>
        <position position="296"/>
    </location>
    <ligand>
        <name>2-oxoglutarate</name>
        <dbReference type="ChEBI" id="CHEBI:16810"/>
    </ligand>
</feature>
<dbReference type="Gene3D" id="3.60.130.10">
    <property type="entry name" value="Clavaminate synthase-like"/>
    <property type="match status" value="1"/>
</dbReference>
<sequence>MDQISKFALDAQEAARIDHLMGEVARECASVEDETFLGAIGDLKGALPGRLRDALRRFADEKDHAVCVVSGFPVEEIVAPTPRHWREVRLPRSRFDYFFVLASSVVGDVFGFSDLQDGRLMQEIFPIRDDARKQLGTGSVYLALHTEDTALDYRADYLGFSCGRNVDRIPTDVAIPDFGRLALSTVRALQSPSFKTFKDRPVLEDGARGDAYSVGPILFKYAGRLGMRYDPLYMDFSELSPTDAAAINDLVALVEASVVPVCLQPGEIAFIDNNRCAHGRKGFEPRYDGTDRWLKRIQISNRLDRYRHACLPGRWNVLP</sequence>
<dbReference type="SUPFAM" id="SSF51197">
    <property type="entry name" value="Clavaminate synthase-like"/>
    <property type="match status" value="1"/>
</dbReference>
<proteinExistence type="inferred from homology"/>
<dbReference type="GO" id="GO:0016706">
    <property type="term" value="F:2-oxoglutarate-dependent dioxygenase activity"/>
    <property type="evidence" value="ECO:0007669"/>
    <property type="project" value="UniProtKB-ARBA"/>
</dbReference>
<dbReference type="RefSeq" id="WP_137118982.1">
    <property type="nucleotide sequence ID" value="NZ_CP032326.1"/>
</dbReference>
<evidence type="ECO:0000313" key="9">
    <source>
        <dbReference type="Proteomes" id="UP000298595"/>
    </source>
</evidence>
<evidence type="ECO:0000256" key="4">
    <source>
        <dbReference type="ARBA" id="ARBA00023004"/>
    </source>
</evidence>
<feature type="binding site" evidence="5">
    <location>
        <position position="185"/>
    </location>
    <ligand>
        <name>2-oxoglutarate</name>
        <dbReference type="ChEBI" id="CHEBI:16810"/>
    </ligand>
</feature>
<dbReference type="InterPro" id="IPR014503">
    <property type="entry name" value="Clavaminate_syn-like"/>
</dbReference>
<name>A0A4D8PSG2_9PROT</name>
<dbReference type="InterPro" id="IPR042098">
    <property type="entry name" value="TauD-like_sf"/>
</dbReference>
<gene>
    <name evidence="8" type="ORF">D3093_34145</name>
</gene>
<evidence type="ECO:0000256" key="2">
    <source>
        <dbReference type="ARBA" id="ARBA00022723"/>
    </source>
</evidence>
<dbReference type="Proteomes" id="UP000298595">
    <property type="component" value="Plasmid p5"/>
</dbReference>
<keyword evidence="4 6" id="KW-0408">Iron</keyword>
<evidence type="ECO:0000313" key="8">
    <source>
        <dbReference type="EMBL" id="QCO00275.1"/>
    </source>
</evidence>
<reference evidence="8 9" key="1">
    <citation type="submission" date="2018-09" db="EMBL/GenBank/DDBJ databases">
        <title>Whole genome based analysis of evolution and adaptive divergence in Indian and Brazilian strains of Azospirillum brasilense.</title>
        <authorList>
            <person name="Singh C."/>
            <person name="Tripathi A.K."/>
        </authorList>
    </citation>
    <scope>NUCLEOTIDE SEQUENCE [LARGE SCALE GENOMIC DNA]</scope>
    <source>
        <strain evidence="8 9">MTCC4035</strain>
        <plasmid evidence="8 9">p5</plasmid>
    </source>
</reference>
<feature type="domain" description="TauD/TfdA-like" evidence="7">
    <location>
        <begin position="236"/>
        <end position="297"/>
    </location>
</feature>
<dbReference type="AlphaFoldDB" id="A0A4D8PSG2"/>
<feature type="binding site" evidence="5">
    <location>
        <position position="292"/>
    </location>
    <ligand>
        <name>2-oxoglutarate</name>
        <dbReference type="ChEBI" id="CHEBI:16810"/>
    </ligand>
</feature>
<geneLocation type="plasmid" evidence="8 9">
    <name>p5</name>
</geneLocation>
<evidence type="ECO:0000259" key="7">
    <source>
        <dbReference type="Pfam" id="PF02668"/>
    </source>
</evidence>
<evidence type="ECO:0000256" key="6">
    <source>
        <dbReference type="PIRSR" id="PIRSR019543-2"/>
    </source>
</evidence>
<dbReference type="Pfam" id="PF02668">
    <property type="entry name" value="TauD"/>
    <property type="match status" value="1"/>
</dbReference>
<feature type="binding site" evidence="6">
    <location>
        <position position="145"/>
    </location>
    <ligand>
        <name>Fe cation</name>
        <dbReference type="ChEBI" id="CHEBI:24875"/>
    </ligand>
</feature>
<evidence type="ECO:0000256" key="1">
    <source>
        <dbReference type="ARBA" id="ARBA00008425"/>
    </source>
</evidence>
<feature type="binding site" evidence="6">
    <location>
        <position position="278"/>
    </location>
    <ligand>
        <name>Fe cation</name>
        <dbReference type="ChEBI" id="CHEBI:24875"/>
    </ligand>
</feature>
<dbReference type="InterPro" id="IPR003819">
    <property type="entry name" value="TauD/TfdA-like"/>
</dbReference>
<dbReference type="GO" id="GO:0005506">
    <property type="term" value="F:iron ion binding"/>
    <property type="evidence" value="ECO:0007669"/>
    <property type="project" value="InterPro"/>
</dbReference>
<dbReference type="PIRSF" id="PIRSF019543">
    <property type="entry name" value="Clavaminate_syn"/>
    <property type="match status" value="1"/>
</dbReference>
<dbReference type="EMBL" id="CP032326">
    <property type="protein sequence ID" value="QCO00275.1"/>
    <property type="molecule type" value="Genomic_DNA"/>
</dbReference>